<dbReference type="InterPro" id="IPR027417">
    <property type="entry name" value="P-loop_NTPase"/>
</dbReference>
<keyword evidence="15 17" id="KW-0793">Thylakoid</keyword>
<dbReference type="HAMAP" id="MF_01346">
    <property type="entry name" value="ATP_synth_alpha_bact"/>
    <property type="match status" value="1"/>
</dbReference>
<comment type="function">
    <text evidence="14">Mitochondrial membrane ATP synthase (F(1)F(0) ATP synthase or Complex V) produces ATP from ADP in the presence of a proton gradient across the membrane which is generated by electron transport complexes of the respiratory chain. F-type ATPases consist of two structural domains, F(1) - containing the extramembraneous catalytic core, and F(0) - containing the membrane proton channel, linked together by a central stalk and a peripheral stalk. During catalysis, ATP synthesis in the catalytic domain of F(1) is coupled via a rotary mechanism of the central stalk subunits to proton translocation. Subunits alpha and beta form the catalytic core in F(1). Rotation of the central stalk against the surrounding alpha(3)beta(3) subunits leads to hydrolysis of ATP in three separate catalytic sites on the beta subunits. Subunit alpha does not bear the catalytic high-affinity ATP-binding sites.</text>
</comment>
<evidence type="ECO:0000256" key="8">
    <source>
        <dbReference type="ARBA" id="ARBA00022840"/>
    </source>
</evidence>
<dbReference type="PANTHER" id="PTHR48082">
    <property type="entry name" value="ATP SYNTHASE SUBUNIT ALPHA, MITOCHONDRIAL"/>
    <property type="match status" value="1"/>
</dbReference>
<keyword evidence="21" id="KW-0934">Plastid</keyword>
<keyword evidence="6 15" id="KW-0375">Hydrogen ion transport</keyword>
<dbReference type="InterPro" id="IPR036121">
    <property type="entry name" value="ATPase_F1/V1/A1_a/bsu_N_sf"/>
</dbReference>
<name>A0A4V0P8B8_9ASPA</name>
<keyword evidence="12 15" id="KW-0139">CF(1)</keyword>
<evidence type="ECO:0000256" key="1">
    <source>
        <dbReference type="ARBA" id="ARBA00004273"/>
    </source>
</evidence>
<dbReference type="InterPro" id="IPR038376">
    <property type="entry name" value="ATP_synth_asu_C_sf"/>
</dbReference>
<comment type="subunit">
    <text evidence="3">F-type ATPases have 2 components, CF(1) - the catalytic core - and CF(0) - the membrane proton channel. CF(1) has five subunits: alpha(3), beta(3), gamma(1), delta(1), epsilon(1). CF(0) has three main subunits: a, b and c.</text>
</comment>
<keyword evidence="8 15" id="KW-0067">ATP-binding</keyword>
<evidence type="ECO:0000256" key="10">
    <source>
        <dbReference type="ARBA" id="ARBA00023128"/>
    </source>
</evidence>
<dbReference type="InterPro" id="IPR023366">
    <property type="entry name" value="ATP_synth_asu-like_sf"/>
</dbReference>
<dbReference type="GO" id="GO:0043531">
    <property type="term" value="F:ADP binding"/>
    <property type="evidence" value="ECO:0007669"/>
    <property type="project" value="TreeGrafter"/>
</dbReference>
<sequence>MGTLRADEISNIIRERIEQYNREVKIVNTGTVLQVGDGIVRIHGLDEAMAGELIEFEEGTIGIALNLESNNVGVVLMGDGLTIKEGSSVKATGRIAQIPVSEAFLGRVINALAKPIDGRGEISSSESRLIESPAPGIISRRSVYEPLQTGLIAIDSMIPIGRGQRELIIGDRQTGKTAVATDTILNQVAETADSPATLQYLAPYTGAALAEYFMYRERHTSIIYDDLSKQAQAYRQMSLLLRRPPGREAYPGDVFYLHSRLLERAAKLSSRLGEGSMTALPIVETQSGDVSAYIPTNVISITDGQIFLSADLFNAGIRPAINVGISVSRVGSAAQIKAMKQVAGKLKLELAQFAELEAFAQFASDLDKATQNQLARGQRLRELLKQSQSDPLAVEDQIATIYTGTNGYLDALEIGQVKKFLVGLRTYLTKNKPKFQEILSSTKIFTEEAETLLREAIQEQIELFLLQEQT</sequence>
<dbReference type="CDD" id="cd18116">
    <property type="entry name" value="ATP-synt_F1_alpha_N"/>
    <property type="match status" value="1"/>
</dbReference>
<dbReference type="SUPFAM" id="SSF52540">
    <property type="entry name" value="P-loop containing nucleoside triphosphate hydrolases"/>
    <property type="match status" value="1"/>
</dbReference>
<keyword evidence="9 15" id="KW-0406">Ion transport</keyword>
<evidence type="ECO:0000256" key="14">
    <source>
        <dbReference type="ARBA" id="ARBA00037296"/>
    </source>
</evidence>
<dbReference type="InterPro" id="IPR000194">
    <property type="entry name" value="ATPase_F1/V1/A1_a/bsu_nucl-bd"/>
</dbReference>
<dbReference type="Pfam" id="PF00306">
    <property type="entry name" value="ATP-synt_ab_C"/>
    <property type="match status" value="1"/>
</dbReference>
<evidence type="ECO:0000256" key="5">
    <source>
        <dbReference type="ARBA" id="ARBA00022741"/>
    </source>
</evidence>
<protein>
    <recommendedName>
        <fullName evidence="15">ATP synthase subunit alpha, chloroplastic</fullName>
        <ecNumber evidence="15">7.1.2.2</ecNumber>
    </recommendedName>
    <alternativeName>
        <fullName evidence="15">ATP synthase F1 sector subunit alpha</fullName>
    </alternativeName>
    <alternativeName>
        <fullName evidence="15">F-ATPase subunit alpha</fullName>
    </alternativeName>
</protein>
<evidence type="ECO:0000256" key="15">
    <source>
        <dbReference type="HAMAP-Rule" id="MF_01346"/>
    </source>
</evidence>
<evidence type="ECO:0000256" key="16">
    <source>
        <dbReference type="RuleBase" id="RU000339"/>
    </source>
</evidence>
<dbReference type="Gene3D" id="3.40.50.300">
    <property type="entry name" value="P-loop containing nucleotide triphosphate hydrolases"/>
    <property type="match status" value="2"/>
</dbReference>
<feature type="domain" description="ATPase F1/V1/A1 complex alpha/beta subunit N-terminal" evidence="20">
    <location>
        <begin position="29"/>
        <end position="93"/>
    </location>
</feature>
<feature type="site" description="Required for activity" evidence="15">
    <location>
        <position position="326"/>
    </location>
</feature>
<dbReference type="InterPro" id="IPR004100">
    <property type="entry name" value="ATPase_F1/V1/A1_a/bsu_N"/>
</dbReference>
<keyword evidence="5 15" id="KW-0547">Nucleotide-binding</keyword>
<geneLocation type="chloroplast" evidence="21"/>
<dbReference type="EMBL" id="LC269310">
    <property type="protein sequence ID" value="BBK09496.1"/>
    <property type="molecule type" value="Genomic_DNA"/>
</dbReference>
<gene>
    <name evidence="15 21" type="primary">atpA</name>
</gene>
<feature type="domain" description="ATPase F1/V1/A1 complex alpha/beta subunit nucleotide-binding" evidence="18">
    <location>
        <begin position="188"/>
        <end position="328"/>
    </location>
</feature>
<dbReference type="GO" id="GO:0005743">
    <property type="term" value="C:mitochondrial inner membrane"/>
    <property type="evidence" value="ECO:0007669"/>
    <property type="project" value="UniProtKB-SubCell"/>
</dbReference>
<dbReference type="FunFam" id="3.40.50.300:FF:002432">
    <property type="entry name" value="ATP synthase subunit alpha, mitochondrial"/>
    <property type="match status" value="1"/>
</dbReference>
<evidence type="ECO:0000313" key="21">
    <source>
        <dbReference type="EMBL" id="BBK09496.1"/>
    </source>
</evidence>
<dbReference type="Pfam" id="PF00006">
    <property type="entry name" value="ATP-synt_ab"/>
    <property type="match status" value="1"/>
</dbReference>
<dbReference type="InterPro" id="IPR005294">
    <property type="entry name" value="ATP_synth_F1_asu"/>
</dbReference>
<evidence type="ECO:0000256" key="6">
    <source>
        <dbReference type="ARBA" id="ARBA00022781"/>
    </source>
</evidence>
<evidence type="ECO:0000259" key="19">
    <source>
        <dbReference type="Pfam" id="PF00306"/>
    </source>
</evidence>
<evidence type="ECO:0000259" key="20">
    <source>
        <dbReference type="Pfam" id="PF02874"/>
    </source>
</evidence>
<comment type="function">
    <text evidence="15">Produces ATP from ADP in the presence of a proton gradient across the membrane. The alpha chain is a regulatory subunit.</text>
</comment>
<dbReference type="Pfam" id="PF02874">
    <property type="entry name" value="ATP-synt_ab_N"/>
    <property type="match status" value="1"/>
</dbReference>
<dbReference type="CDD" id="cd18113">
    <property type="entry name" value="ATP-synt_F1_alpha_C"/>
    <property type="match status" value="1"/>
</dbReference>
<dbReference type="Gene3D" id="2.40.30.20">
    <property type="match status" value="1"/>
</dbReference>
<comment type="subunit">
    <text evidence="15">F-type ATPases have 2 components, CF(1) - the catalytic core - and CF(0) - the membrane proton channel. CF(1) has five subunits: alpha(3), beta(3), gamma(1), delta(1), epsilon(1). CF(0) has four main subunits: a, b, b' and c.</text>
</comment>
<evidence type="ECO:0000256" key="12">
    <source>
        <dbReference type="ARBA" id="ARBA00023196"/>
    </source>
</evidence>
<dbReference type="FunFam" id="2.40.30.20:FF:000001">
    <property type="entry name" value="ATP synthase subunit alpha"/>
    <property type="match status" value="1"/>
</dbReference>
<dbReference type="FunFam" id="1.20.150.20:FF:000001">
    <property type="entry name" value="ATP synthase subunit alpha"/>
    <property type="match status" value="1"/>
</dbReference>
<keyword evidence="11 15" id="KW-0472">Membrane</keyword>
<keyword evidence="10" id="KW-0496">Mitochondrion</keyword>
<organism evidence="21">
    <name type="scientific">Dendrobium huoshanense</name>
    <dbReference type="NCBI Taxonomy" id="154293"/>
    <lineage>
        <taxon>Eukaryota</taxon>
        <taxon>Viridiplantae</taxon>
        <taxon>Streptophyta</taxon>
        <taxon>Embryophyta</taxon>
        <taxon>Tracheophyta</taxon>
        <taxon>Spermatophyta</taxon>
        <taxon>Magnoliopsida</taxon>
        <taxon>Liliopsida</taxon>
        <taxon>Asparagales</taxon>
        <taxon>Orchidaceae</taxon>
        <taxon>Epidendroideae</taxon>
        <taxon>Malaxideae</taxon>
        <taxon>Dendrobiinae</taxon>
        <taxon>Dendrobium</taxon>
    </lineage>
</organism>
<evidence type="ECO:0000259" key="18">
    <source>
        <dbReference type="Pfam" id="PF00006"/>
    </source>
</evidence>
<keyword evidence="13 15" id="KW-0066">ATP synthesis</keyword>
<feature type="domain" description="ATP synthase alpha subunit C-terminal" evidence="19">
    <location>
        <begin position="335"/>
        <end position="459"/>
    </location>
</feature>
<keyword evidence="15" id="KW-1278">Translocase</keyword>
<dbReference type="EC" id="7.1.2.2" evidence="15"/>
<dbReference type="GO" id="GO:0005524">
    <property type="term" value="F:ATP binding"/>
    <property type="evidence" value="ECO:0007669"/>
    <property type="project" value="UniProtKB-UniRule"/>
</dbReference>
<dbReference type="SUPFAM" id="SSF47917">
    <property type="entry name" value="C-terminal domain of alpha and beta subunits of F1 ATP synthase"/>
    <property type="match status" value="1"/>
</dbReference>
<evidence type="ECO:0000256" key="2">
    <source>
        <dbReference type="ARBA" id="ARBA00008936"/>
    </source>
</evidence>
<reference evidence="21" key="1">
    <citation type="submission" date="2017-05" db="EMBL/GenBank/DDBJ databases">
        <title>Authenticate of Dendrobium huoshanense.</title>
        <authorList>
            <person name="Jiajia P."/>
        </authorList>
    </citation>
    <scope>NUCLEOTIDE SEQUENCE</scope>
</reference>
<dbReference type="GO" id="GO:0046933">
    <property type="term" value="F:proton-transporting ATP synthase activity, rotational mechanism"/>
    <property type="evidence" value="ECO:0007669"/>
    <property type="project" value="UniProtKB-UniRule"/>
</dbReference>
<dbReference type="AlphaFoldDB" id="A0A4V0P8B8"/>
<evidence type="ECO:0000256" key="3">
    <source>
        <dbReference type="ARBA" id="ARBA00011648"/>
    </source>
</evidence>
<dbReference type="InterPro" id="IPR020003">
    <property type="entry name" value="ATPase_a/bsu_AS"/>
</dbReference>
<keyword evidence="17 21" id="KW-0150">Chloroplast</keyword>
<dbReference type="SUPFAM" id="SSF50615">
    <property type="entry name" value="N-terminal domain of alpha and beta subunits of F1 ATP synthase"/>
    <property type="match status" value="1"/>
</dbReference>
<dbReference type="CDD" id="cd01132">
    <property type="entry name" value="F1-ATPase_alpha_CD"/>
    <property type="match status" value="1"/>
</dbReference>
<accession>A0A4V0P8B8</accession>
<comment type="catalytic activity">
    <reaction evidence="15">
        <text>ATP + H2O + 4 H(+)(in) = ADP + phosphate + 5 H(+)(out)</text>
        <dbReference type="Rhea" id="RHEA:57720"/>
        <dbReference type="ChEBI" id="CHEBI:15377"/>
        <dbReference type="ChEBI" id="CHEBI:15378"/>
        <dbReference type="ChEBI" id="CHEBI:30616"/>
        <dbReference type="ChEBI" id="CHEBI:43474"/>
        <dbReference type="ChEBI" id="CHEBI:456216"/>
        <dbReference type="EC" id="7.1.2.2"/>
    </reaction>
</comment>
<proteinExistence type="inferred from homology"/>
<comment type="similarity">
    <text evidence="2 15 16">Belongs to the ATPase alpha/beta chains family.</text>
</comment>
<dbReference type="InterPro" id="IPR033732">
    <property type="entry name" value="ATP_synth_F1_a_nt-bd_dom"/>
</dbReference>
<evidence type="ECO:0000256" key="7">
    <source>
        <dbReference type="ARBA" id="ARBA00022792"/>
    </source>
</evidence>
<dbReference type="PANTHER" id="PTHR48082:SF2">
    <property type="entry name" value="ATP SYNTHASE SUBUNIT ALPHA, MITOCHONDRIAL"/>
    <property type="match status" value="1"/>
</dbReference>
<dbReference type="Gene3D" id="1.20.150.20">
    <property type="entry name" value="ATP synthase alpha/beta chain, C-terminal domain"/>
    <property type="match status" value="1"/>
</dbReference>
<dbReference type="GO" id="GO:0009535">
    <property type="term" value="C:chloroplast thylakoid membrane"/>
    <property type="evidence" value="ECO:0007669"/>
    <property type="project" value="UniProtKB-SubCell"/>
</dbReference>
<dbReference type="PROSITE" id="PS00152">
    <property type="entry name" value="ATPASE_ALPHA_BETA"/>
    <property type="match status" value="1"/>
</dbReference>
<evidence type="ECO:0000256" key="9">
    <source>
        <dbReference type="ARBA" id="ARBA00023065"/>
    </source>
</evidence>
<keyword evidence="4 15" id="KW-0813">Transport</keyword>
<evidence type="ECO:0000256" key="13">
    <source>
        <dbReference type="ARBA" id="ARBA00023310"/>
    </source>
</evidence>
<evidence type="ECO:0000256" key="11">
    <source>
        <dbReference type="ARBA" id="ARBA00023136"/>
    </source>
</evidence>
<feature type="binding site" evidence="15">
    <location>
        <begin position="170"/>
        <end position="177"/>
    </location>
    <ligand>
        <name>ATP</name>
        <dbReference type="ChEBI" id="CHEBI:30616"/>
    </ligand>
</feature>
<comment type="subcellular location">
    <subcellularLocation>
        <location evidence="1">Mitochondrion inner membrane</location>
    </subcellularLocation>
    <subcellularLocation>
        <location evidence="15 17">Plastid</location>
        <location evidence="15 17">Chloroplast thylakoid membrane</location>
        <topology evidence="15 17">Peripheral membrane protein</topology>
    </subcellularLocation>
</comment>
<dbReference type="GO" id="GO:0045259">
    <property type="term" value="C:proton-transporting ATP synthase complex"/>
    <property type="evidence" value="ECO:0007669"/>
    <property type="project" value="UniProtKB-KW"/>
</dbReference>
<keyword evidence="7" id="KW-0999">Mitochondrion inner membrane</keyword>
<dbReference type="InterPro" id="IPR000793">
    <property type="entry name" value="ATP_synth_asu_C"/>
</dbReference>
<evidence type="ECO:0000256" key="4">
    <source>
        <dbReference type="ARBA" id="ARBA00022448"/>
    </source>
</evidence>
<evidence type="ECO:0000256" key="17">
    <source>
        <dbReference type="RuleBase" id="RU000341"/>
    </source>
</evidence>